<dbReference type="RefSeq" id="WP_132223871.1">
    <property type="nucleotide sequence ID" value="NZ_JANKBG010000003.1"/>
</dbReference>
<comment type="caution">
    <text evidence="1">The sequence shown here is derived from an EMBL/GenBank/DDBJ whole genome shotgun (WGS) entry which is preliminary data.</text>
</comment>
<reference evidence="1 2" key="1">
    <citation type="submission" date="2019-03" db="EMBL/GenBank/DDBJ databases">
        <title>Genomic Encyclopedia of Type Strains, Phase IV (KMG-IV): sequencing the most valuable type-strain genomes for metagenomic binning, comparative biology and taxonomic classification.</title>
        <authorList>
            <person name="Goeker M."/>
        </authorList>
    </citation>
    <scope>NUCLEOTIDE SEQUENCE [LARGE SCALE GENOMIC DNA]</scope>
    <source>
        <strain evidence="1 2">DSM 29481</strain>
    </source>
</reference>
<accession>A0A4R3TKB5</accession>
<evidence type="ECO:0000313" key="1">
    <source>
        <dbReference type="EMBL" id="TCU62681.1"/>
    </source>
</evidence>
<gene>
    <name evidence="1" type="ORF">EDD61_10394</name>
</gene>
<dbReference type="EMBL" id="SMBP01000003">
    <property type="protein sequence ID" value="TCU62681.1"/>
    <property type="molecule type" value="Genomic_DNA"/>
</dbReference>
<evidence type="ECO:0000313" key="2">
    <source>
        <dbReference type="Proteomes" id="UP000295773"/>
    </source>
</evidence>
<sequence length="206" mass="23892">MDESIKKTCKKLNLSKLNYIKCICRFTKDTINSAKKDIKDNLDIGNDKKRVWALFGKDGKDGKYWYCLEVGSSNNIQTEILSNLQSMQQEPKAVWKGAYFHKDEKLFAFQTYMDRASCKYRGMLQLCEEFCWCEIDIDSYVGANQLPEDMESNDINDHLENYVEAKFAYDTKALFWNPSPATNGNKEKAILQELEKVEKLKMAQKG</sequence>
<dbReference type="Proteomes" id="UP000295773">
    <property type="component" value="Unassembled WGS sequence"/>
</dbReference>
<dbReference type="AlphaFoldDB" id="A0A4R3TKB5"/>
<organism evidence="1 2">
    <name type="scientific">Longicatena caecimuris</name>
    <dbReference type="NCBI Taxonomy" id="1796635"/>
    <lineage>
        <taxon>Bacteria</taxon>
        <taxon>Bacillati</taxon>
        <taxon>Bacillota</taxon>
        <taxon>Erysipelotrichia</taxon>
        <taxon>Erysipelotrichales</taxon>
        <taxon>Erysipelotrichaceae</taxon>
        <taxon>Longicatena</taxon>
    </lineage>
</organism>
<proteinExistence type="predicted"/>
<keyword evidence="2" id="KW-1185">Reference proteome</keyword>
<name>A0A4R3TKB5_9FIRM</name>
<protein>
    <submittedName>
        <fullName evidence="1">Uncharacterized protein</fullName>
    </submittedName>
</protein>